<dbReference type="FunFam" id="4.10.1000.30:FF:000001">
    <property type="entry name" value="Zinc finger CCCH domain-containing protein 14"/>
    <property type="match status" value="1"/>
</dbReference>
<dbReference type="PROSITE" id="PS50103">
    <property type="entry name" value="ZF_C3H1"/>
    <property type="match status" value="2"/>
</dbReference>
<keyword evidence="8" id="KW-0694">RNA-binding</keyword>
<gene>
    <name evidence="13" type="ORF">CLODIP_2_CD07950</name>
</gene>
<dbReference type="FunFam" id="4.10.1000.40:FF:000006">
    <property type="entry name" value="Zinc finger CCCH domain-containing protein 14"/>
    <property type="match status" value="1"/>
</dbReference>
<accession>A0A8S1BTL8</accession>
<dbReference type="GO" id="GO:0008143">
    <property type="term" value="F:poly(A) binding"/>
    <property type="evidence" value="ECO:0007669"/>
    <property type="project" value="InterPro"/>
</dbReference>
<comment type="subcellular location">
    <subcellularLocation>
        <location evidence="1">Nucleus speckle</location>
    </subcellularLocation>
</comment>
<keyword evidence="4 10" id="KW-0479">Metal-binding</keyword>
<keyword evidence="7 10" id="KW-0862">Zinc</keyword>
<evidence type="ECO:0000256" key="11">
    <source>
        <dbReference type="SAM" id="MobiDB-lite"/>
    </source>
</evidence>
<organism evidence="13 14">
    <name type="scientific">Cloeon dipterum</name>
    <dbReference type="NCBI Taxonomy" id="197152"/>
    <lineage>
        <taxon>Eukaryota</taxon>
        <taxon>Metazoa</taxon>
        <taxon>Ecdysozoa</taxon>
        <taxon>Arthropoda</taxon>
        <taxon>Hexapoda</taxon>
        <taxon>Insecta</taxon>
        <taxon>Pterygota</taxon>
        <taxon>Palaeoptera</taxon>
        <taxon>Ephemeroptera</taxon>
        <taxon>Pisciforma</taxon>
        <taxon>Baetidae</taxon>
        <taxon>Cloeon</taxon>
    </lineage>
</organism>
<evidence type="ECO:0000256" key="5">
    <source>
        <dbReference type="ARBA" id="ARBA00022737"/>
    </source>
</evidence>
<dbReference type="GO" id="GO:0005737">
    <property type="term" value="C:cytoplasm"/>
    <property type="evidence" value="ECO:0007669"/>
    <property type="project" value="TreeGrafter"/>
</dbReference>
<dbReference type="Gene3D" id="4.10.1000.30">
    <property type="match status" value="1"/>
</dbReference>
<evidence type="ECO:0000256" key="10">
    <source>
        <dbReference type="PROSITE-ProRule" id="PRU00723"/>
    </source>
</evidence>
<feature type="compositionally biased region" description="Basic and acidic residues" evidence="11">
    <location>
        <begin position="122"/>
        <end position="131"/>
    </location>
</feature>
<evidence type="ECO:0000256" key="4">
    <source>
        <dbReference type="ARBA" id="ARBA00022723"/>
    </source>
</evidence>
<keyword evidence="6 10" id="KW-0863">Zinc-finger</keyword>
<dbReference type="GO" id="GO:0008270">
    <property type="term" value="F:zinc ion binding"/>
    <property type="evidence" value="ECO:0007669"/>
    <property type="project" value="UniProtKB-KW"/>
</dbReference>
<evidence type="ECO:0000256" key="6">
    <source>
        <dbReference type="ARBA" id="ARBA00022771"/>
    </source>
</evidence>
<dbReference type="Proteomes" id="UP000494165">
    <property type="component" value="Unassembled WGS sequence"/>
</dbReference>
<keyword evidence="5" id="KW-0677">Repeat</keyword>
<protein>
    <recommendedName>
        <fullName evidence="3">Zinc finger CCCH domain-containing protein 14</fullName>
    </recommendedName>
</protein>
<dbReference type="Gene3D" id="1.20.1390.10">
    <property type="entry name" value="PWI domain"/>
    <property type="match status" value="1"/>
</dbReference>
<proteinExistence type="inferred from homology"/>
<keyword evidence="14" id="KW-1185">Reference proteome</keyword>
<sequence>MELVCSEVGKKIRSAIKVRLMELGKTVDDELIDYIMVMAANKKEETQMAKDLQPFLEEDTNKFTSWLQKVLKKLEQITVTVTDNEYKVAATVNKKSKSVTADSLKKKVKDGDSKDKKKKLKVAKDSNETPKKLKAVKATGKIPSEVSPDSKSKGLQSSIVVVRSESVPERKMEAATAKPREPVMMTSDVDEDEDDDFINIKTDLIEEEELLAEEQPNGSKVSRVEKMSSDHDSESSRSRPSYRNNPAITTAELRARRSVANRSRNESPPVQAVIRSQVIAKKRKSPSPPPRVSVMSRIGAVLKRKAEEEEEVKPKSVASVVRIKPRTTLPPEARPSKFLLLKAINEAQKSITTTRQKSVEEEEEADSRPKLFTKNLKNRLGPREKIQVTLRNLAAEKKYDLEEDDDEMNEGDAYVPELTTSKNQPSFLITLDGYEEYSNKYLRATAEDIEMLQEEGVEMEFIDEGQLADENAPSKPKRKRIVFTPEPEEPVATEPVKKTMERCKFWPACRQGDSCGFHHPSTTCNNFPNCNFGDRCLYIHPNCKFDAACTRKDCPFTHASPRTFTAVVAIPKFVPAPVVRPAAPVKPVGPTICRFYPGCTNMNCRFFHPKPCRFGASCKSFGCIFSHPDVAPITKLKWVNTASV</sequence>
<dbReference type="Pfam" id="PF14608">
    <property type="entry name" value="zf-CCCH_2"/>
    <property type="match status" value="5"/>
</dbReference>
<dbReference type="EMBL" id="CADEPI010000002">
    <property type="protein sequence ID" value="CAB3359665.1"/>
    <property type="molecule type" value="Genomic_DNA"/>
</dbReference>
<feature type="zinc finger region" description="C3H1-type" evidence="10">
    <location>
        <begin position="497"/>
        <end position="522"/>
    </location>
</feature>
<dbReference type="SMART" id="SM00356">
    <property type="entry name" value="ZnF_C3H1"/>
    <property type="match status" value="3"/>
</dbReference>
<feature type="compositionally biased region" description="Basic and acidic residues" evidence="11">
    <location>
        <begin position="166"/>
        <end position="181"/>
    </location>
</feature>
<dbReference type="InterPro" id="IPR040366">
    <property type="entry name" value="Nab2/ZC3H14"/>
</dbReference>
<dbReference type="PANTHER" id="PTHR14738:SF29">
    <property type="entry name" value="ZINC FINGER CCCH DOMAIN-CONTAINING PROTEIN 14"/>
    <property type="match status" value="1"/>
</dbReference>
<dbReference type="GO" id="GO:0043488">
    <property type="term" value="P:regulation of mRNA stability"/>
    <property type="evidence" value="ECO:0007669"/>
    <property type="project" value="InterPro"/>
</dbReference>
<comment type="caution">
    <text evidence="13">The sequence shown here is derived from an EMBL/GenBank/DDBJ whole genome shotgun (WGS) entry which is preliminary data.</text>
</comment>
<feature type="compositionally biased region" description="Basic and acidic residues" evidence="11">
    <location>
        <begin position="222"/>
        <end position="237"/>
    </location>
</feature>
<feature type="compositionally biased region" description="Polar residues" evidence="11">
    <location>
        <begin position="147"/>
        <end position="159"/>
    </location>
</feature>
<feature type="region of interest" description="Disordered" evidence="11">
    <location>
        <begin position="107"/>
        <end position="293"/>
    </location>
</feature>
<name>A0A8S1BTL8_9INSE</name>
<dbReference type="PANTHER" id="PTHR14738">
    <property type="entry name" value="ZINC FINGER CCCH DOMAIN-CONTAINING PROTEIN 14"/>
    <property type="match status" value="1"/>
</dbReference>
<evidence type="ECO:0000256" key="7">
    <source>
        <dbReference type="ARBA" id="ARBA00022833"/>
    </source>
</evidence>
<dbReference type="InterPro" id="IPR000571">
    <property type="entry name" value="Znf_CCCH"/>
</dbReference>
<comment type="similarity">
    <text evidence="2">Belongs to the ZC3H14 family.</text>
</comment>
<evidence type="ECO:0000256" key="2">
    <source>
        <dbReference type="ARBA" id="ARBA00008423"/>
    </source>
</evidence>
<evidence type="ECO:0000256" key="3">
    <source>
        <dbReference type="ARBA" id="ARBA00015071"/>
    </source>
</evidence>
<keyword evidence="9" id="KW-0539">Nucleus</keyword>
<dbReference type="Gene3D" id="4.10.1000.40">
    <property type="match status" value="1"/>
</dbReference>
<evidence type="ECO:0000313" key="14">
    <source>
        <dbReference type="Proteomes" id="UP000494165"/>
    </source>
</evidence>
<feature type="zinc finger region" description="C3H1-type" evidence="10">
    <location>
        <begin position="587"/>
        <end position="611"/>
    </location>
</feature>
<feature type="domain" description="C3H1-type" evidence="12">
    <location>
        <begin position="497"/>
        <end position="522"/>
    </location>
</feature>
<evidence type="ECO:0000256" key="8">
    <source>
        <dbReference type="ARBA" id="ARBA00022884"/>
    </source>
</evidence>
<dbReference type="OrthoDB" id="5589010at2759"/>
<dbReference type="GO" id="GO:0016607">
    <property type="term" value="C:nuclear speck"/>
    <property type="evidence" value="ECO:0007669"/>
    <property type="project" value="UniProtKB-SubCell"/>
</dbReference>
<evidence type="ECO:0000259" key="12">
    <source>
        <dbReference type="PROSITE" id="PS50103"/>
    </source>
</evidence>
<feature type="compositionally biased region" description="Acidic residues" evidence="11">
    <location>
        <begin position="188"/>
        <end position="197"/>
    </location>
</feature>
<evidence type="ECO:0000313" key="13">
    <source>
        <dbReference type="EMBL" id="CAB3359665.1"/>
    </source>
</evidence>
<evidence type="ECO:0000256" key="1">
    <source>
        <dbReference type="ARBA" id="ARBA00004324"/>
    </source>
</evidence>
<dbReference type="AlphaFoldDB" id="A0A8S1BTL8"/>
<feature type="domain" description="C3H1-type" evidence="12">
    <location>
        <begin position="587"/>
        <end position="611"/>
    </location>
</feature>
<reference evidence="13 14" key="1">
    <citation type="submission" date="2020-04" db="EMBL/GenBank/DDBJ databases">
        <authorList>
            <person name="Alioto T."/>
            <person name="Alioto T."/>
            <person name="Gomez Garrido J."/>
        </authorList>
    </citation>
    <scope>NUCLEOTIDE SEQUENCE [LARGE SCALE GENOMIC DNA]</scope>
</reference>
<evidence type="ECO:0000256" key="9">
    <source>
        <dbReference type="ARBA" id="ARBA00023242"/>
    </source>
</evidence>